<dbReference type="eggNOG" id="COG4974">
    <property type="taxonomic scope" value="Bacteria"/>
</dbReference>
<dbReference type="KEGG" id="ams:AMIS_67230"/>
<dbReference type="InterPro" id="IPR011010">
    <property type="entry name" value="DNA_brk_join_enz"/>
</dbReference>
<dbReference type="HOGENOM" id="CLU_027562_17_5_11"/>
<dbReference type="Gene3D" id="1.10.443.10">
    <property type="entry name" value="Intergrase catalytic core"/>
    <property type="match status" value="1"/>
</dbReference>
<dbReference type="GO" id="GO:0006310">
    <property type="term" value="P:DNA recombination"/>
    <property type="evidence" value="ECO:0007669"/>
    <property type="project" value="UniProtKB-KW"/>
</dbReference>
<comment type="similarity">
    <text evidence="1">Belongs to the 'phage' integrase family.</text>
</comment>
<evidence type="ECO:0000313" key="5">
    <source>
        <dbReference type="EMBL" id="BAL91943.1"/>
    </source>
</evidence>
<dbReference type="InterPro" id="IPR002104">
    <property type="entry name" value="Integrase_catalytic"/>
</dbReference>
<proteinExistence type="inferred from homology"/>
<dbReference type="PANTHER" id="PTHR30349">
    <property type="entry name" value="PHAGE INTEGRASE-RELATED"/>
    <property type="match status" value="1"/>
</dbReference>
<evidence type="ECO:0000256" key="1">
    <source>
        <dbReference type="ARBA" id="ARBA00008857"/>
    </source>
</evidence>
<dbReference type="SUPFAM" id="SSF56349">
    <property type="entry name" value="DNA breaking-rejoining enzymes"/>
    <property type="match status" value="1"/>
</dbReference>
<dbReference type="PATRIC" id="fig|512565.3.peg.6722"/>
<dbReference type="STRING" id="512565.AMIS_67230"/>
<keyword evidence="3" id="KW-0233">DNA recombination</keyword>
<feature type="domain" description="Tyr recombinase" evidence="4">
    <location>
        <begin position="217"/>
        <end position="441"/>
    </location>
</feature>
<gene>
    <name evidence="5" type="ordered locus">AMIS_67230</name>
</gene>
<evidence type="ECO:0000256" key="3">
    <source>
        <dbReference type="ARBA" id="ARBA00023172"/>
    </source>
</evidence>
<organism evidence="5 6">
    <name type="scientific">Actinoplanes missouriensis (strain ATCC 14538 / DSM 43046 / CBS 188.64 / JCM 3121 / NBRC 102363 / NCIMB 12654 / NRRL B-3342 / UNCC 431)</name>
    <dbReference type="NCBI Taxonomy" id="512565"/>
    <lineage>
        <taxon>Bacteria</taxon>
        <taxon>Bacillati</taxon>
        <taxon>Actinomycetota</taxon>
        <taxon>Actinomycetes</taxon>
        <taxon>Micromonosporales</taxon>
        <taxon>Micromonosporaceae</taxon>
        <taxon>Actinoplanes</taxon>
    </lineage>
</organism>
<evidence type="ECO:0000259" key="4">
    <source>
        <dbReference type="PROSITE" id="PS51898"/>
    </source>
</evidence>
<dbReference type="Pfam" id="PF00589">
    <property type="entry name" value="Phage_integrase"/>
    <property type="match status" value="1"/>
</dbReference>
<sequence>MAAKPNQYMETVPDLNNPGAKVRRQRTDALGRLGWRLRVRDPRTGGQPEQTFYGTEDEAWRELVRLEQEISARSVRPADGAKNTTVENFTTKWLEHYQYKIQPTEKFDGTTRPYSTWSNRYALCTGYIVPGLGKRRRLSSITTQDLMDLIAGLKRKDGEAVASHTRQSVANTVKAMFRDAEVMGYLSTNIAELVPSSWEATSSRRQSLQVSIRSMEGLAARLDSEWLLPRWTRDLTGPNGEGRGDILRLAAYTGLRWEEFAALDDEAVILPERVILVRATATESGGRREVRRSKDGKTAGKTRAATRSIVIVDQAVPVIERLQAIRRRGLALEPAREQRRQARGVKRPPNQPFDERWSLLLPGETGGYMSYGHFRKKLRKARDLSGIDYTVHELRHIAASILIASGASDYEIQEQMGHVSVEMTRRVYGHLFRVDRTELARRVSKKIATLSQAEFEAAVAAGNGEADENRDK</sequence>
<dbReference type="Gene3D" id="1.10.150.130">
    <property type="match status" value="1"/>
</dbReference>
<dbReference type="RefSeq" id="WP_014446828.1">
    <property type="nucleotide sequence ID" value="NC_017093.1"/>
</dbReference>
<dbReference type="GO" id="GO:0003677">
    <property type="term" value="F:DNA binding"/>
    <property type="evidence" value="ECO:0007669"/>
    <property type="project" value="UniProtKB-KW"/>
</dbReference>
<dbReference type="PANTHER" id="PTHR30349:SF64">
    <property type="entry name" value="PROPHAGE INTEGRASE INTD-RELATED"/>
    <property type="match status" value="1"/>
</dbReference>
<dbReference type="Proteomes" id="UP000007882">
    <property type="component" value="Chromosome"/>
</dbReference>
<evidence type="ECO:0000256" key="2">
    <source>
        <dbReference type="ARBA" id="ARBA00023125"/>
    </source>
</evidence>
<dbReference type="InterPro" id="IPR010998">
    <property type="entry name" value="Integrase_recombinase_N"/>
</dbReference>
<evidence type="ECO:0000313" key="6">
    <source>
        <dbReference type="Proteomes" id="UP000007882"/>
    </source>
</evidence>
<dbReference type="InterPro" id="IPR013762">
    <property type="entry name" value="Integrase-like_cat_sf"/>
</dbReference>
<dbReference type="PROSITE" id="PS51898">
    <property type="entry name" value="TYR_RECOMBINASE"/>
    <property type="match status" value="1"/>
</dbReference>
<dbReference type="OrthoDB" id="4529782at2"/>
<reference evidence="5 6" key="1">
    <citation type="submission" date="2012-02" db="EMBL/GenBank/DDBJ databases">
        <title>Complete genome sequence of Actinoplanes missouriensis 431 (= NBRC 102363).</title>
        <authorList>
            <person name="Ohnishi Y."/>
            <person name="Ishikawa J."/>
            <person name="Sekine M."/>
            <person name="Hosoyama A."/>
            <person name="Harada T."/>
            <person name="Narita H."/>
            <person name="Hata T."/>
            <person name="Konno Y."/>
            <person name="Tutikane K."/>
            <person name="Fujita N."/>
            <person name="Horinouchi S."/>
            <person name="Hayakawa M."/>
        </authorList>
    </citation>
    <scope>NUCLEOTIDE SEQUENCE [LARGE SCALE GENOMIC DNA]</scope>
    <source>
        <strain evidence="6">ATCC 14538 / DSM 43046 / CBS 188.64 / JCM 3121 / NBRC 102363 / NCIMB 12654 / NRRL B-3342 / UNCC 431</strain>
    </source>
</reference>
<dbReference type="GO" id="GO:0015074">
    <property type="term" value="P:DNA integration"/>
    <property type="evidence" value="ECO:0007669"/>
    <property type="project" value="InterPro"/>
</dbReference>
<keyword evidence="2" id="KW-0238">DNA-binding</keyword>
<dbReference type="EMBL" id="AP012319">
    <property type="protein sequence ID" value="BAL91943.1"/>
    <property type="molecule type" value="Genomic_DNA"/>
</dbReference>
<protein>
    <recommendedName>
        <fullName evidence="4">Tyr recombinase domain-containing protein</fullName>
    </recommendedName>
</protein>
<dbReference type="InterPro" id="IPR050090">
    <property type="entry name" value="Tyrosine_recombinase_XerCD"/>
</dbReference>
<accession>I0HG06</accession>
<dbReference type="AlphaFoldDB" id="I0HG06"/>
<name>I0HG06_ACTM4</name>
<keyword evidence="6" id="KW-1185">Reference proteome</keyword>